<organism evidence="1 2">
    <name type="scientific">Litorilinea aerophila</name>
    <dbReference type="NCBI Taxonomy" id="1204385"/>
    <lineage>
        <taxon>Bacteria</taxon>
        <taxon>Bacillati</taxon>
        <taxon>Chloroflexota</taxon>
        <taxon>Caldilineae</taxon>
        <taxon>Caldilineales</taxon>
        <taxon>Caldilineaceae</taxon>
        <taxon>Litorilinea</taxon>
    </lineage>
</organism>
<evidence type="ECO:0000313" key="2">
    <source>
        <dbReference type="Proteomes" id="UP000317371"/>
    </source>
</evidence>
<dbReference type="InParanoid" id="A0A540VI32"/>
<protein>
    <submittedName>
        <fullName evidence="1">Uncharacterized protein</fullName>
    </submittedName>
</protein>
<dbReference type="Pfam" id="PF19928">
    <property type="entry name" value="DUF6391"/>
    <property type="match status" value="1"/>
</dbReference>
<gene>
    <name evidence="1" type="ORF">FKZ61_08035</name>
</gene>
<comment type="caution">
    <text evidence="1">The sequence shown here is derived from an EMBL/GenBank/DDBJ whole genome shotgun (WGS) entry which is preliminary data.</text>
</comment>
<dbReference type="Proteomes" id="UP000317371">
    <property type="component" value="Unassembled WGS sequence"/>
</dbReference>
<accession>A0A540VI32</accession>
<dbReference type="RefSeq" id="WP_141609573.1">
    <property type="nucleotide sequence ID" value="NZ_VIGC02000008.1"/>
</dbReference>
<evidence type="ECO:0000313" key="1">
    <source>
        <dbReference type="EMBL" id="TQE96428.1"/>
    </source>
</evidence>
<dbReference type="AlphaFoldDB" id="A0A540VI32"/>
<dbReference type="OrthoDB" id="162726at2"/>
<proteinExistence type="predicted"/>
<name>A0A540VI32_9CHLR</name>
<keyword evidence="2" id="KW-1185">Reference proteome</keyword>
<sequence length="164" mass="18134">MLTLLTDLVRRTRQHHAIEHATIHLLAARFPQRQFSGFSDPAGFTIYGDVTTFDVQRAVGDALLRLQAGEQELAIHPNCGTNLAASGVLVTLVALLAANSRRGHLERFSVTLSLVLLTLAISRPLGFRLQEYTTLANVADRWVAEVRPLRLGSMPAHRVLFDSR</sequence>
<dbReference type="EMBL" id="VIGC01000008">
    <property type="protein sequence ID" value="TQE96428.1"/>
    <property type="molecule type" value="Genomic_DNA"/>
</dbReference>
<reference evidence="1 2" key="1">
    <citation type="submission" date="2019-06" db="EMBL/GenBank/DDBJ databases">
        <title>Genome sequence of Litorilinea aerophila BAA-2444.</title>
        <authorList>
            <person name="Maclea K.S."/>
            <person name="Maurais E.G."/>
            <person name="Iannazzi L.C."/>
        </authorList>
    </citation>
    <scope>NUCLEOTIDE SEQUENCE [LARGE SCALE GENOMIC DNA]</scope>
    <source>
        <strain evidence="1 2">ATCC BAA-2444</strain>
    </source>
</reference>